<sequence>MDCSMFAIYDITEIPYEFKLLFRGSRDGFSGKDFHKLCDNIPGTVVIVKINSTAEILGGYILLNGNLPSIHSDLYDIESYGPWFSTDLAMNISKI</sequence>
<evidence type="ECO:0000259" key="1">
    <source>
        <dbReference type="Pfam" id="PF07534"/>
    </source>
</evidence>
<organism evidence="2 3">
    <name type="scientific">Gigaspora rosea</name>
    <dbReference type="NCBI Taxonomy" id="44941"/>
    <lineage>
        <taxon>Eukaryota</taxon>
        <taxon>Fungi</taxon>
        <taxon>Fungi incertae sedis</taxon>
        <taxon>Mucoromycota</taxon>
        <taxon>Glomeromycotina</taxon>
        <taxon>Glomeromycetes</taxon>
        <taxon>Diversisporales</taxon>
        <taxon>Gigasporaceae</taxon>
        <taxon>Gigaspora</taxon>
    </lineage>
</organism>
<dbReference type="AlphaFoldDB" id="A0A397W0W5"/>
<feature type="domain" description="TLDc" evidence="1">
    <location>
        <begin position="16"/>
        <end position="61"/>
    </location>
</feature>
<evidence type="ECO:0000313" key="3">
    <source>
        <dbReference type="Proteomes" id="UP000266673"/>
    </source>
</evidence>
<dbReference type="InterPro" id="IPR006571">
    <property type="entry name" value="TLDc_dom"/>
</dbReference>
<reference evidence="2 3" key="1">
    <citation type="submission" date="2018-06" db="EMBL/GenBank/DDBJ databases">
        <title>Comparative genomics reveals the genomic features of Rhizophagus irregularis, R. cerebriforme, R. diaphanum and Gigaspora rosea, and their symbiotic lifestyle signature.</title>
        <authorList>
            <person name="Morin E."/>
            <person name="San Clemente H."/>
            <person name="Chen E.C.H."/>
            <person name="De La Providencia I."/>
            <person name="Hainaut M."/>
            <person name="Kuo A."/>
            <person name="Kohler A."/>
            <person name="Murat C."/>
            <person name="Tang N."/>
            <person name="Roy S."/>
            <person name="Loubradou J."/>
            <person name="Henrissat B."/>
            <person name="Grigoriev I.V."/>
            <person name="Corradi N."/>
            <person name="Roux C."/>
            <person name="Martin F.M."/>
        </authorList>
    </citation>
    <scope>NUCLEOTIDE SEQUENCE [LARGE SCALE GENOMIC DNA]</scope>
    <source>
        <strain evidence="2 3">DAOM 194757</strain>
    </source>
</reference>
<dbReference type="OrthoDB" id="2435505at2759"/>
<proteinExistence type="predicted"/>
<protein>
    <recommendedName>
        <fullName evidence="1">TLDc domain-containing protein</fullName>
    </recommendedName>
</protein>
<accession>A0A397W0W5</accession>
<dbReference type="EMBL" id="QKWP01000091">
    <property type="protein sequence ID" value="RIB27672.1"/>
    <property type="molecule type" value="Genomic_DNA"/>
</dbReference>
<evidence type="ECO:0000313" key="2">
    <source>
        <dbReference type="EMBL" id="RIB27672.1"/>
    </source>
</evidence>
<keyword evidence="3" id="KW-1185">Reference proteome</keyword>
<dbReference type="Pfam" id="PF07534">
    <property type="entry name" value="TLD"/>
    <property type="match status" value="1"/>
</dbReference>
<dbReference type="Proteomes" id="UP000266673">
    <property type="component" value="Unassembled WGS sequence"/>
</dbReference>
<comment type="caution">
    <text evidence="2">The sequence shown here is derived from an EMBL/GenBank/DDBJ whole genome shotgun (WGS) entry which is preliminary data.</text>
</comment>
<name>A0A397W0W5_9GLOM</name>
<gene>
    <name evidence="2" type="ORF">C2G38_2239977</name>
</gene>